<dbReference type="InterPro" id="IPR050738">
    <property type="entry name" value="Sulfatase"/>
</dbReference>
<evidence type="ECO:0000313" key="3">
    <source>
        <dbReference type="EMBL" id="MDT0575867.1"/>
    </source>
</evidence>
<dbReference type="PANTHER" id="PTHR42693">
    <property type="entry name" value="ARYLSULFATASE FAMILY MEMBER"/>
    <property type="match status" value="1"/>
</dbReference>
<dbReference type="RefSeq" id="WP_311340449.1">
    <property type="nucleotide sequence ID" value="NZ_JAVRHS010000004.1"/>
</dbReference>
<dbReference type="InterPro" id="IPR017850">
    <property type="entry name" value="Alkaline_phosphatase_core_sf"/>
</dbReference>
<dbReference type="CDD" id="cd16025">
    <property type="entry name" value="PAS_like"/>
    <property type="match status" value="1"/>
</dbReference>
<comment type="similarity">
    <text evidence="1">Belongs to the sulfatase family.</text>
</comment>
<comment type="caution">
    <text evidence="3">The sequence shown here is derived from an EMBL/GenBank/DDBJ whole genome shotgun (WGS) entry which is preliminary data.</text>
</comment>
<dbReference type="PANTHER" id="PTHR42693:SF33">
    <property type="entry name" value="ARYLSULFATASE"/>
    <property type="match status" value="1"/>
</dbReference>
<dbReference type="Pfam" id="PF00884">
    <property type="entry name" value="Sulfatase"/>
    <property type="match status" value="1"/>
</dbReference>
<reference evidence="3 4" key="1">
    <citation type="submission" date="2023-09" db="EMBL/GenBank/DDBJ databases">
        <authorList>
            <person name="Rey-Velasco X."/>
        </authorList>
    </citation>
    <scope>NUCLEOTIDE SEQUENCE [LARGE SCALE GENOMIC DNA]</scope>
    <source>
        <strain evidence="3 4">F390</strain>
    </source>
</reference>
<dbReference type="EMBL" id="JAVRHS010000004">
    <property type="protein sequence ID" value="MDT0575867.1"/>
    <property type="molecule type" value="Genomic_DNA"/>
</dbReference>
<evidence type="ECO:0000256" key="1">
    <source>
        <dbReference type="ARBA" id="ARBA00008779"/>
    </source>
</evidence>
<feature type="domain" description="Sulfatase N-terminal" evidence="2">
    <location>
        <begin position="4"/>
        <end position="416"/>
    </location>
</feature>
<name>A0ABU2ZKD3_9SPHN</name>
<proteinExistence type="inferred from homology"/>
<dbReference type="Proteomes" id="UP001259803">
    <property type="component" value="Unassembled WGS sequence"/>
</dbReference>
<dbReference type="InterPro" id="IPR000917">
    <property type="entry name" value="Sulfatase_N"/>
</dbReference>
<sequence length="535" mass="58097">MKRPHFLLIVADDLGYSDLGAFGGEISTPHLDALAMSGTRFTDFHSAPACSPTRAMLMTGTDPHLAGIGTMLEMAHAGFEGAPGYEGHLNDRVVTVAQRLRAGDDAKPYHCVMAGKWHLGDTAGSRPAARGFDRSFALLPAGASHFSGQGADRFSVVSTAYEEDGVPVSSLPDDFYSSDYFATRLIEYLDERPRDRPFLAFLPFSAPHWPLQAHDADISRYKGRYDAGPDVLRAQRMEQMKQTGLCPRNAAAHSFVGAPDWSQLDDDERSWSARTMEVYAAMVECMDRNVGRVIDTLRASGDLEDTVVMFLSDNGAEGAMVEALPIVGPIIEARIAEHFDNSLENLGRATSCCWYGPHWAQAATAPSRLHKAFTTQGGIRVPFFACGPGIAGQGAISHAFATAMDVPATMLDMAGVTPSASFEGRSVEPLKGKSMRHHLAAAADRVHPADAEFGWELFGRRAIRRGFWKAVWLRAPEGNAAWQLYDLQSDPGEIHDLASKHPDILASLVEAWERYARDAGVVQTPVSVFETCGAA</sequence>
<dbReference type="GO" id="GO:0016787">
    <property type="term" value="F:hydrolase activity"/>
    <property type="evidence" value="ECO:0007669"/>
    <property type="project" value="UniProtKB-KW"/>
</dbReference>
<dbReference type="Gene3D" id="3.30.1120.10">
    <property type="match status" value="1"/>
</dbReference>
<accession>A0ABU2ZKD3</accession>
<dbReference type="Gene3D" id="3.40.720.10">
    <property type="entry name" value="Alkaline Phosphatase, subunit A"/>
    <property type="match status" value="1"/>
</dbReference>
<dbReference type="SUPFAM" id="SSF53649">
    <property type="entry name" value="Alkaline phosphatase-like"/>
    <property type="match status" value="1"/>
</dbReference>
<organism evidence="3 4">
    <name type="scientific">Croceicoccus esteveae</name>
    <dbReference type="NCBI Taxonomy" id="3075597"/>
    <lineage>
        <taxon>Bacteria</taxon>
        <taxon>Pseudomonadati</taxon>
        <taxon>Pseudomonadota</taxon>
        <taxon>Alphaproteobacteria</taxon>
        <taxon>Sphingomonadales</taxon>
        <taxon>Erythrobacteraceae</taxon>
        <taxon>Croceicoccus</taxon>
    </lineage>
</organism>
<dbReference type="EC" id="3.1.6.-" evidence="3"/>
<keyword evidence="4" id="KW-1185">Reference proteome</keyword>
<evidence type="ECO:0000259" key="2">
    <source>
        <dbReference type="Pfam" id="PF00884"/>
    </source>
</evidence>
<protein>
    <submittedName>
        <fullName evidence="3">Arylsulfatase</fullName>
        <ecNumber evidence="3">3.1.6.-</ecNumber>
    </submittedName>
</protein>
<gene>
    <name evidence="3" type="ORF">RM533_06680</name>
</gene>
<evidence type="ECO:0000313" key="4">
    <source>
        <dbReference type="Proteomes" id="UP001259803"/>
    </source>
</evidence>
<keyword evidence="3" id="KW-0378">Hydrolase</keyword>